<keyword evidence="6" id="KW-0347">Helicase</keyword>
<dbReference type="Gene3D" id="3.40.50.410">
    <property type="entry name" value="von Willebrand factor, type A domain"/>
    <property type="match status" value="1"/>
</dbReference>
<keyword evidence="8" id="KW-0238">DNA-binding</keyword>
<protein>
    <submittedName>
        <fullName evidence="14">X-ray repair cross-complementing protein 5-like isoform X2</fullName>
    </submittedName>
</protein>
<dbReference type="GO" id="GO:0006303">
    <property type="term" value="P:double-strand break repair via nonhomologous end joining"/>
    <property type="evidence" value="ECO:0007669"/>
    <property type="project" value="InterPro"/>
</dbReference>
<dbReference type="Gene3D" id="1.25.40.240">
    <property type="entry name" value="Ku, C-terminal domain"/>
    <property type="match status" value="1"/>
</dbReference>
<evidence type="ECO:0000256" key="1">
    <source>
        <dbReference type="ARBA" id="ARBA00004123"/>
    </source>
</evidence>
<dbReference type="AlphaFoldDB" id="A0A6J3BV95"/>
<organism evidence="13 14">
    <name type="scientific">Galleria mellonella</name>
    <name type="common">Greater wax moth</name>
    <dbReference type="NCBI Taxonomy" id="7137"/>
    <lineage>
        <taxon>Eukaryota</taxon>
        <taxon>Metazoa</taxon>
        <taxon>Ecdysozoa</taxon>
        <taxon>Arthropoda</taxon>
        <taxon>Hexapoda</taxon>
        <taxon>Insecta</taxon>
        <taxon>Pterygota</taxon>
        <taxon>Neoptera</taxon>
        <taxon>Endopterygota</taxon>
        <taxon>Lepidoptera</taxon>
        <taxon>Glossata</taxon>
        <taxon>Ditrysia</taxon>
        <taxon>Pyraloidea</taxon>
        <taxon>Pyralidae</taxon>
        <taxon>Galleriinae</taxon>
        <taxon>Galleria</taxon>
    </lineage>
</organism>
<dbReference type="GeneID" id="113514975"/>
<dbReference type="GO" id="GO:0016787">
    <property type="term" value="F:hydrolase activity"/>
    <property type="evidence" value="ECO:0007669"/>
    <property type="project" value="UniProtKB-KW"/>
</dbReference>
<dbReference type="InterPro" id="IPR006164">
    <property type="entry name" value="DNA_bd_Ku70/Ku80"/>
</dbReference>
<dbReference type="Proteomes" id="UP001652740">
    <property type="component" value="Unplaced"/>
</dbReference>
<dbReference type="GO" id="GO:0006310">
    <property type="term" value="P:DNA recombination"/>
    <property type="evidence" value="ECO:0007669"/>
    <property type="project" value="UniProtKB-KW"/>
</dbReference>
<dbReference type="SUPFAM" id="SSF100939">
    <property type="entry name" value="SPOC domain-like"/>
    <property type="match status" value="1"/>
</dbReference>
<dbReference type="InterPro" id="IPR036465">
    <property type="entry name" value="vWFA_dom_sf"/>
</dbReference>
<keyword evidence="9" id="KW-0233">DNA recombination</keyword>
<name>A0A6J3BV95_GALME</name>
<dbReference type="GO" id="GO:0042162">
    <property type="term" value="F:telomeric DNA binding"/>
    <property type="evidence" value="ECO:0007669"/>
    <property type="project" value="InterPro"/>
</dbReference>
<keyword evidence="5" id="KW-0378">Hydrolase</keyword>
<evidence type="ECO:0000256" key="8">
    <source>
        <dbReference type="ARBA" id="ARBA00023125"/>
    </source>
</evidence>
<dbReference type="CDD" id="cd00873">
    <property type="entry name" value="KU80"/>
    <property type="match status" value="1"/>
</dbReference>
<dbReference type="Gene3D" id="2.40.290.10">
    <property type="match status" value="1"/>
</dbReference>
<dbReference type="Gene3D" id="1.10.1600.10">
    <property type="match status" value="1"/>
</dbReference>
<dbReference type="Pfam" id="PF02735">
    <property type="entry name" value="Ku"/>
    <property type="match status" value="1"/>
</dbReference>
<evidence type="ECO:0000256" key="2">
    <source>
        <dbReference type="ARBA" id="ARBA00007726"/>
    </source>
</evidence>
<keyword evidence="13" id="KW-1185">Reference proteome</keyword>
<evidence type="ECO:0000313" key="13">
    <source>
        <dbReference type="Proteomes" id="UP001652740"/>
    </source>
</evidence>
<dbReference type="SMART" id="SM00559">
    <property type="entry name" value="Ku78"/>
    <property type="match status" value="1"/>
</dbReference>
<dbReference type="SUPFAM" id="SSF101420">
    <property type="entry name" value="C-terminal domain of Ku80"/>
    <property type="match status" value="1"/>
</dbReference>
<dbReference type="RefSeq" id="XP_031764297.2">
    <property type="nucleotide sequence ID" value="XM_031908437.2"/>
</dbReference>
<dbReference type="GO" id="GO:0003684">
    <property type="term" value="F:damaged DNA binding"/>
    <property type="evidence" value="ECO:0007669"/>
    <property type="project" value="InterPro"/>
</dbReference>
<comment type="similarity">
    <text evidence="2">Belongs to the ku80 family.</text>
</comment>
<comment type="subcellular location">
    <subcellularLocation>
        <location evidence="1">Nucleus</location>
    </subcellularLocation>
</comment>
<dbReference type="GO" id="GO:0004386">
    <property type="term" value="F:helicase activity"/>
    <property type="evidence" value="ECO:0007669"/>
    <property type="project" value="UniProtKB-KW"/>
</dbReference>
<sequence>MTNFKAPTYVEADEINQVLDGFKKEGFEVDVIGPDIYGKSEKYEEENFEIARNFVENTDGATATFENTMRYLLFHKKKSVSAMSWNVDLSIGPNIKIPISSFVRSKDEPPINKWRTAVKDPISTTASSTEGILKQKTYITENQNNVKEEDIIKGYHYGQTIIPDADMNNSSYESGEKCLSIYGFTDKGNVKWENLNGNGISYIFGRKGDNKAQYAVRCLVECLHELNLVGIARRVYNNGNAPKMYVLFPVIDTNDYICLSMIEICYKENIKYMAFPVTNLKKYECTSKQVDAFKNLIKAMDLTNAYDETYDDREAFPIAETVSPSVQYVLDCISFRAMNPDKPLPKPRDDIMMLFKVPPLIEKRSQEPLNVLKDLFILKKVEHKTRDKKVNSTPLIQNNINQTTMDVDSNDQSNDMPKVQLATAKAIEVNNIGTENPIRDFETLLDKNQTIFNLSPQMTKAIERLFYSNFDGNFSKALNTLKYFRNKCVETDPTYYNKWYIQYRSSLTECKNEDIINVITENKLGFILKEENVLSTYETPDSHEDSQLYENDTVPDMTEVAVKSDVCDMFDEM</sequence>
<keyword evidence="3" id="KW-0547">Nucleotide-binding</keyword>
<dbReference type="InterPro" id="IPR036494">
    <property type="entry name" value="Ku_C_sf"/>
</dbReference>
<reference evidence="14" key="1">
    <citation type="submission" date="2025-08" db="UniProtKB">
        <authorList>
            <consortium name="RefSeq"/>
        </authorList>
    </citation>
    <scope>IDENTIFICATION</scope>
    <source>
        <tissue evidence="14">Whole larvae</tissue>
    </source>
</reference>
<evidence type="ECO:0000256" key="5">
    <source>
        <dbReference type="ARBA" id="ARBA00022801"/>
    </source>
</evidence>
<dbReference type="GO" id="GO:0003690">
    <property type="term" value="F:double-stranded DNA binding"/>
    <property type="evidence" value="ECO:0007669"/>
    <property type="project" value="TreeGrafter"/>
</dbReference>
<dbReference type="PANTHER" id="PTHR12604">
    <property type="entry name" value="KU AUTOANTIGEN DNA HELICASE"/>
    <property type="match status" value="1"/>
</dbReference>
<dbReference type="Pfam" id="PF08785">
    <property type="entry name" value="Ku_PK_bind"/>
    <property type="match status" value="1"/>
</dbReference>
<evidence type="ECO:0000256" key="10">
    <source>
        <dbReference type="ARBA" id="ARBA00023204"/>
    </source>
</evidence>
<keyword evidence="10" id="KW-0234">DNA repair</keyword>
<dbReference type="GO" id="GO:0000723">
    <property type="term" value="P:telomere maintenance"/>
    <property type="evidence" value="ECO:0007669"/>
    <property type="project" value="InterPro"/>
</dbReference>
<evidence type="ECO:0000256" key="3">
    <source>
        <dbReference type="ARBA" id="ARBA00022741"/>
    </source>
</evidence>
<gene>
    <name evidence="14" type="primary">LOC113514975</name>
</gene>
<proteinExistence type="inferred from homology"/>
<keyword evidence="7" id="KW-0067">ATP-binding</keyword>
<evidence type="ECO:0000313" key="14">
    <source>
        <dbReference type="RefSeq" id="XP_031764297.2"/>
    </source>
</evidence>
<keyword evidence="4" id="KW-0227">DNA damage</keyword>
<feature type="domain" description="Ku" evidence="12">
    <location>
        <begin position="143"/>
        <end position="281"/>
    </location>
</feature>
<evidence type="ECO:0000256" key="11">
    <source>
        <dbReference type="ARBA" id="ARBA00023242"/>
    </source>
</evidence>
<evidence type="ECO:0000259" key="12">
    <source>
        <dbReference type="SMART" id="SM00559"/>
    </source>
</evidence>
<dbReference type="InterPro" id="IPR016194">
    <property type="entry name" value="SPOC-like_C_dom_sf"/>
</dbReference>
<dbReference type="InterPro" id="IPR024193">
    <property type="entry name" value="Ku80"/>
</dbReference>
<dbReference type="InterPro" id="IPR014893">
    <property type="entry name" value="Ku_PK_bind"/>
</dbReference>
<evidence type="ECO:0000256" key="6">
    <source>
        <dbReference type="ARBA" id="ARBA00022806"/>
    </source>
</evidence>
<dbReference type="GO" id="GO:0005524">
    <property type="term" value="F:ATP binding"/>
    <property type="evidence" value="ECO:0007669"/>
    <property type="project" value="UniProtKB-KW"/>
</dbReference>
<dbReference type="PANTHER" id="PTHR12604:SF4">
    <property type="entry name" value="X-RAY REPAIR CROSS-COMPLEMENTING PROTEIN 5"/>
    <property type="match status" value="1"/>
</dbReference>
<evidence type="ECO:0000256" key="7">
    <source>
        <dbReference type="ARBA" id="ARBA00022840"/>
    </source>
</evidence>
<keyword evidence="11" id="KW-0539">Nucleus</keyword>
<accession>A0A6J3BV95</accession>
<evidence type="ECO:0000256" key="4">
    <source>
        <dbReference type="ARBA" id="ARBA00022763"/>
    </source>
</evidence>
<dbReference type="GO" id="GO:0043564">
    <property type="term" value="C:Ku70:Ku80 complex"/>
    <property type="evidence" value="ECO:0007669"/>
    <property type="project" value="InterPro"/>
</dbReference>
<evidence type="ECO:0000256" key="9">
    <source>
        <dbReference type="ARBA" id="ARBA00023172"/>
    </source>
</evidence>